<dbReference type="Pfam" id="PF02657">
    <property type="entry name" value="SufE"/>
    <property type="match status" value="1"/>
</dbReference>
<dbReference type="Gene3D" id="3.90.1010.10">
    <property type="match status" value="1"/>
</dbReference>
<evidence type="ECO:0000259" key="2">
    <source>
        <dbReference type="Pfam" id="PF02657"/>
    </source>
</evidence>
<comment type="caution">
    <text evidence="3">The sequence shown here is derived from an EMBL/GenBank/DDBJ whole genome shotgun (WGS) entry which is preliminary data.</text>
</comment>
<reference evidence="3" key="1">
    <citation type="journal article" date="2015" name="Nature">
        <title>Complex archaea that bridge the gap between prokaryotes and eukaryotes.</title>
        <authorList>
            <person name="Spang A."/>
            <person name="Saw J.H."/>
            <person name="Jorgensen S.L."/>
            <person name="Zaremba-Niedzwiedzka K."/>
            <person name="Martijn J."/>
            <person name="Lind A.E."/>
            <person name="van Eijk R."/>
            <person name="Schleper C."/>
            <person name="Guy L."/>
            <person name="Ettema T.J."/>
        </authorList>
    </citation>
    <scope>NUCLEOTIDE SEQUENCE</scope>
</reference>
<protein>
    <recommendedName>
        <fullName evidence="2">Fe-S metabolism associated domain-containing protein</fullName>
    </recommendedName>
</protein>
<dbReference type="PANTHER" id="PTHR43597:SF5">
    <property type="entry name" value="SUFE-LIKE PROTEIN 2, CHLOROPLASTIC"/>
    <property type="match status" value="1"/>
</dbReference>
<organism evidence="3">
    <name type="scientific">marine sediment metagenome</name>
    <dbReference type="NCBI Taxonomy" id="412755"/>
    <lineage>
        <taxon>unclassified sequences</taxon>
        <taxon>metagenomes</taxon>
        <taxon>ecological metagenomes</taxon>
    </lineage>
</organism>
<dbReference type="EMBL" id="LAZR01000563">
    <property type="protein sequence ID" value="KKN64218.1"/>
    <property type="molecule type" value="Genomic_DNA"/>
</dbReference>
<dbReference type="InterPro" id="IPR003808">
    <property type="entry name" value="Fe-S_metab-assoc_dom"/>
</dbReference>
<comment type="similarity">
    <text evidence="1">Belongs to the SufE family.</text>
</comment>
<name>A0A0F9VEK0_9ZZZZ</name>
<gene>
    <name evidence="3" type="ORF">LCGC14_0493770</name>
</gene>
<dbReference type="AlphaFoldDB" id="A0A0F9VEK0"/>
<accession>A0A0F9VEK0</accession>
<proteinExistence type="inferred from homology"/>
<dbReference type="SUPFAM" id="SSF82649">
    <property type="entry name" value="SufE/NifU"/>
    <property type="match status" value="1"/>
</dbReference>
<feature type="domain" description="Fe-S metabolism associated" evidence="2">
    <location>
        <begin position="15"/>
        <end position="133"/>
    </location>
</feature>
<dbReference type="PANTHER" id="PTHR43597">
    <property type="entry name" value="SULFUR ACCEPTOR PROTEIN CSDE"/>
    <property type="match status" value="1"/>
</dbReference>
<evidence type="ECO:0000313" key="3">
    <source>
        <dbReference type="EMBL" id="KKN64218.1"/>
    </source>
</evidence>
<evidence type="ECO:0000256" key="1">
    <source>
        <dbReference type="ARBA" id="ARBA00010282"/>
    </source>
</evidence>
<sequence>MSRFGTEITSDDIVDTLSFFDNWEDRYKYIIDLGKELPPLDEARRTEDNLVRGCQSQVWLVSDARDGKLFFEADSDAFIVKGLLAVVLAAYNAKTPQEVSDFDVEAYFAELNLLKHLSVTRGNGLRAMVTRIQGTAAAS</sequence>